<keyword evidence="5" id="KW-1185">Reference proteome</keyword>
<proteinExistence type="inferred from homology"/>
<dbReference type="GO" id="GO:0000338">
    <property type="term" value="P:protein deneddylation"/>
    <property type="evidence" value="ECO:0007669"/>
    <property type="project" value="InterPro"/>
</dbReference>
<dbReference type="InterPro" id="IPR024969">
    <property type="entry name" value="EIF3F/CSN6-like_C"/>
</dbReference>
<dbReference type="InterPro" id="IPR037518">
    <property type="entry name" value="MPN"/>
</dbReference>
<dbReference type="PANTHER" id="PTHR10540:SF8">
    <property type="entry name" value="COP9 SIGNALOSOME COMPLEX SUBUNIT 6"/>
    <property type="match status" value="1"/>
</dbReference>
<dbReference type="SMART" id="SM00232">
    <property type="entry name" value="JAB_MPN"/>
    <property type="match status" value="1"/>
</dbReference>
<dbReference type="InterPro" id="IPR033859">
    <property type="entry name" value="MPN_CSN6"/>
</dbReference>
<dbReference type="STRING" id="1051891.A0A0C3QN40"/>
<evidence type="ECO:0000256" key="2">
    <source>
        <dbReference type="RuleBase" id="RU367006"/>
    </source>
</evidence>
<keyword evidence="2" id="KW-0539">Nucleus</keyword>
<organism evidence="4 5">
    <name type="scientific">Tulasnella calospora MUT 4182</name>
    <dbReference type="NCBI Taxonomy" id="1051891"/>
    <lineage>
        <taxon>Eukaryota</taxon>
        <taxon>Fungi</taxon>
        <taxon>Dikarya</taxon>
        <taxon>Basidiomycota</taxon>
        <taxon>Agaricomycotina</taxon>
        <taxon>Agaricomycetes</taxon>
        <taxon>Cantharellales</taxon>
        <taxon>Tulasnellaceae</taxon>
        <taxon>Tulasnella</taxon>
    </lineage>
</organism>
<comment type="subcellular location">
    <subcellularLocation>
        <location evidence="2">Cytoplasm</location>
    </subcellularLocation>
    <subcellularLocation>
        <location evidence="2">Nucleus</location>
    </subcellularLocation>
</comment>
<protein>
    <recommendedName>
        <fullName evidence="2">COP9 signalosome complex subunit 6</fullName>
    </recommendedName>
</protein>
<name>A0A0C3QN40_9AGAM</name>
<feature type="domain" description="MPN" evidence="3">
    <location>
        <begin position="20"/>
        <end position="157"/>
    </location>
</feature>
<dbReference type="InterPro" id="IPR000555">
    <property type="entry name" value="JAMM/MPN+_dom"/>
</dbReference>
<dbReference type="Gene3D" id="3.40.140.10">
    <property type="entry name" value="Cytidine Deaminase, domain 2"/>
    <property type="match status" value="1"/>
</dbReference>
<dbReference type="GO" id="GO:0008180">
    <property type="term" value="C:COP9 signalosome"/>
    <property type="evidence" value="ECO:0007669"/>
    <property type="project" value="UniProtKB-UniRule"/>
</dbReference>
<evidence type="ECO:0000256" key="1">
    <source>
        <dbReference type="ARBA" id="ARBA00010893"/>
    </source>
</evidence>
<dbReference type="HOGENOM" id="CLU_027018_1_2_1"/>
<evidence type="ECO:0000313" key="4">
    <source>
        <dbReference type="EMBL" id="KIO34560.1"/>
    </source>
</evidence>
<keyword evidence="2" id="KW-0736">Signalosome</keyword>
<dbReference type="CDD" id="cd08063">
    <property type="entry name" value="MPN_CSN6"/>
    <property type="match status" value="1"/>
</dbReference>
<dbReference type="Proteomes" id="UP000054248">
    <property type="component" value="Unassembled WGS sequence"/>
</dbReference>
<dbReference type="GO" id="GO:0008237">
    <property type="term" value="F:metallopeptidase activity"/>
    <property type="evidence" value="ECO:0007669"/>
    <property type="project" value="InterPro"/>
</dbReference>
<dbReference type="AlphaFoldDB" id="A0A0C3QN40"/>
<dbReference type="OrthoDB" id="1378at2759"/>
<evidence type="ECO:0000259" key="3">
    <source>
        <dbReference type="PROSITE" id="PS50249"/>
    </source>
</evidence>
<evidence type="ECO:0000313" key="5">
    <source>
        <dbReference type="Proteomes" id="UP000054248"/>
    </source>
</evidence>
<dbReference type="GO" id="GO:0005737">
    <property type="term" value="C:cytoplasm"/>
    <property type="evidence" value="ECO:0007669"/>
    <property type="project" value="UniProtKB-SubCell"/>
</dbReference>
<dbReference type="Pfam" id="PF01398">
    <property type="entry name" value="JAB"/>
    <property type="match status" value="1"/>
</dbReference>
<dbReference type="PROSITE" id="PS50249">
    <property type="entry name" value="MPN"/>
    <property type="match status" value="1"/>
</dbReference>
<gene>
    <name evidence="4" type="ORF">M407DRAFT_209775</name>
</gene>
<dbReference type="Pfam" id="PF13012">
    <property type="entry name" value="MitMem_reg"/>
    <property type="match status" value="1"/>
</dbReference>
<comment type="function">
    <text evidence="2">Component of the COP9 signalosome complex (CSN), a complex involved in various cellular and developmental processes.</text>
</comment>
<sequence length="328" mass="36235">METDEAPTVLPSTTKSSLSISLHPVPILNISGHLTRLRLQTRKYAPFAFGALLGTQNGREVEIVNSFELISSGAMPKVDHGFLAARKEQYKQVFPSLDFIGWYSVAVAPTPMHIAIHEQLIGYHPTPLLLVLQPTSTDLQKDSGVLPFKAYEPTVEIRDRKSRNVYIEAPYKIETGEAERIAVDSTAKGGAESGTLSSHLQTQRAAIKMLHDRILALVEYVSNCVAGTAQKDHEILRALAALVASLPASENKYFRSEFEDEQSDVLLTTYLSTLTKSQNILNDIVDKYVTMTDMGREHGGHGGGLRSGKRRGEFIGARGMRIMEDWAR</sequence>
<comment type="similarity">
    <text evidence="1 2">Belongs to the peptidase M67A family. CSN6 subfamily.</text>
</comment>
<reference evidence="4 5" key="1">
    <citation type="submission" date="2014-04" db="EMBL/GenBank/DDBJ databases">
        <authorList>
            <consortium name="DOE Joint Genome Institute"/>
            <person name="Kuo A."/>
            <person name="Girlanda M."/>
            <person name="Perotto S."/>
            <person name="Kohler A."/>
            <person name="Nagy L.G."/>
            <person name="Floudas D."/>
            <person name="Copeland A."/>
            <person name="Barry K.W."/>
            <person name="Cichocki N."/>
            <person name="Veneault-Fourrey C."/>
            <person name="LaButti K."/>
            <person name="Lindquist E.A."/>
            <person name="Lipzen A."/>
            <person name="Lundell T."/>
            <person name="Morin E."/>
            <person name="Murat C."/>
            <person name="Sun H."/>
            <person name="Tunlid A."/>
            <person name="Henrissat B."/>
            <person name="Grigoriev I.V."/>
            <person name="Hibbett D.S."/>
            <person name="Martin F."/>
            <person name="Nordberg H.P."/>
            <person name="Cantor M.N."/>
            <person name="Hua S.X."/>
        </authorList>
    </citation>
    <scope>NUCLEOTIDE SEQUENCE [LARGE SCALE GENOMIC DNA]</scope>
    <source>
        <strain evidence="4 5">MUT 4182</strain>
    </source>
</reference>
<accession>A0A0C3QN40</accession>
<reference evidence="5" key="2">
    <citation type="submission" date="2015-01" db="EMBL/GenBank/DDBJ databases">
        <title>Evolutionary Origins and Diversification of the Mycorrhizal Mutualists.</title>
        <authorList>
            <consortium name="DOE Joint Genome Institute"/>
            <consortium name="Mycorrhizal Genomics Consortium"/>
            <person name="Kohler A."/>
            <person name="Kuo A."/>
            <person name="Nagy L.G."/>
            <person name="Floudas D."/>
            <person name="Copeland A."/>
            <person name="Barry K.W."/>
            <person name="Cichocki N."/>
            <person name="Veneault-Fourrey C."/>
            <person name="LaButti K."/>
            <person name="Lindquist E.A."/>
            <person name="Lipzen A."/>
            <person name="Lundell T."/>
            <person name="Morin E."/>
            <person name="Murat C."/>
            <person name="Riley R."/>
            <person name="Ohm R."/>
            <person name="Sun H."/>
            <person name="Tunlid A."/>
            <person name="Henrissat B."/>
            <person name="Grigoriev I.V."/>
            <person name="Hibbett D.S."/>
            <person name="Martin F."/>
        </authorList>
    </citation>
    <scope>NUCLEOTIDE SEQUENCE [LARGE SCALE GENOMIC DNA]</scope>
    <source>
        <strain evidence="5">MUT 4182</strain>
    </source>
</reference>
<dbReference type="PANTHER" id="PTHR10540">
    <property type="entry name" value="EUKARYOTIC TRANSLATION INITIATION FACTOR 3 SUBUNIT F-RELATED"/>
    <property type="match status" value="1"/>
</dbReference>
<keyword evidence="2" id="KW-0963">Cytoplasm</keyword>
<dbReference type="EMBL" id="KN822942">
    <property type="protein sequence ID" value="KIO34560.1"/>
    <property type="molecule type" value="Genomic_DNA"/>
</dbReference>